<gene>
    <name evidence="5" type="ORF">Pmar_PMAR029462</name>
</gene>
<proteinExistence type="inferred from homology"/>
<dbReference type="AlphaFoldDB" id="C5KGR3"/>
<dbReference type="PANTHER" id="PTHR10655:SF17">
    <property type="entry name" value="LYSOPHOSPHOLIPASE-LIKE PROTEIN 1"/>
    <property type="match status" value="1"/>
</dbReference>
<dbReference type="Proteomes" id="UP000007800">
    <property type="component" value="Unassembled WGS sequence"/>
</dbReference>
<dbReference type="GO" id="GO:0008474">
    <property type="term" value="F:palmitoyl-(protein) hydrolase activity"/>
    <property type="evidence" value="ECO:0007669"/>
    <property type="project" value="TreeGrafter"/>
</dbReference>
<dbReference type="InParanoid" id="C5KGR3"/>
<organism evidence="6">
    <name type="scientific">Perkinsus marinus (strain ATCC 50983 / TXsc)</name>
    <dbReference type="NCBI Taxonomy" id="423536"/>
    <lineage>
        <taxon>Eukaryota</taxon>
        <taxon>Sar</taxon>
        <taxon>Alveolata</taxon>
        <taxon>Perkinsozoa</taxon>
        <taxon>Perkinsea</taxon>
        <taxon>Perkinsida</taxon>
        <taxon>Perkinsidae</taxon>
        <taxon>Perkinsus</taxon>
    </lineage>
</organism>
<comment type="similarity">
    <text evidence="1">Belongs to the AB hydrolase superfamily. AB hydrolase 2 family.</text>
</comment>
<feature type="domain" description="Phospholipase/carboxylesterase/thioesterase" evidence="4">
    <location>
        <begin position="1004"/>
        <end position="1205"/>
    </location>
</feature>
<feature type="compositionally biased region" description="Polar residues" evidence="3">
    <location>
        <begin position="134"/>
        <end position="151"/>
    </location>
</feature>
<feature type="domain" description="Phospholipase/carboxylesterase/thioesterase" evidence="4">
    <location>
        <begin position="785"/>
        <end position="993"/>
    </location>
</feature>
<evidence type="ECO:0000256" key="1">
    <source>
        <dbReference type="ARBA" id="ARBA00006499"/>
    </source>
</evidence>
<sequence length="1263" mass="137362">MAISYTQQRTNVPAPVAQLSSLGGRSHQQPYAVGGVPPSSDLLLRLWSVIQRLEDEVDVERERNRTLTTQVDSLADRLAASNTLLATLSGMSTTNMPSTLPTVSASSFITDSNVPVVAAPMEGPSKPSYRSVVTGGSNQQQPSASPTITETTFPDHGVPLWHVLRSLSNIDEKRVFTVRKIQKLGFESPPKLREYFSLWGQVTNILVLHRQARTTSSCSSGDMSNDKNVRVRPPSVGFVVMEDPEVVTRILATPQHTICGHSCEVQVFERKHKHSTGGESYSLSETSIKDDDEDLPAFMRELRSGSMAMAEIDLLGKEKGAYALKGLSKEAALDVKLSEAARVVMSSELKVSGPLLLGLSRLHMMKVEVVESMAQGLIGKMLRNPASATWAAGGGARGKSSKKRGRGGGPPAESLPAISEEADGWSEAETIDALRENAHLLSPALKAIMEHMTPSSRGVSPFSHANTPLDDFIAVAMGSARRGNCHRVALRVLSRWVGAIRKVLIRDRRGGGEAAHQIEGSLILCWMMASKILLSTAAPPTTRQVVARVASRRRRRVTIGNTRADRNKGADIGGISLLPTRQKRSHRKRNGGMPDLTPDDVVGFIATRLRSIDEMHEEDEDQGSVIMPIASQELGHTFSPIGVGSVSEVMDTVSFMPPFTPDRRVSCVEEMQDEQDLPPGIQEIGTPFSDIGMCDTLDMVWSPEGAPTPSQRSASPASAWTASSRGFSRPSALRNALEVFWAKENEPTPTFQGLVREHPVKAFMELQRKGCESFGCAKVHLPDSGRPIKGLMVVIHGLGDTAQGWENAARIWSRQFPSTRFILPTAKVQPVTVNMGAPMPSWYDIRTVDSSSKLEASVEGIEESAARIQQIISEQMAETGVEKKDIVLAGFSQGAAMSYWVGLQDDEGYAGVVAMSGYLPRAHSFNLSPSARKSTPVIHCHGDSDMMVNSNTAVATLNHLQQAGLDDVTLMIYPGMQHSVCGDEIRHIAVWLKLKAKLGLRGRAVFLIHGLGDTANGWLDVAHYWSKSFPTTRFILPTAESMPVTLNYGAPMPSWYDIEALGADASKENSKARGIEKSAARIEAMVKKEMEESGIDKKDIVLSGFSQGGTMSYWVGLQQGGYGGVVSMSGCVLRPDEFRLASDAVDTPVIQCHGTSDPVILPKYAQETIDHLRELGAKNLTLVWYPGMEHSARENEIDDIALWLKLKAKLGCREKTDDELVGGLPVKQLKHALRLFNVDSTKGANCVEKAELCEAVLDAMKTH</sequence>
<dbReference type="Pfam" id="PF02230">
    <property type="entry name" value="Abhydrolase_2"/>
    <property type="match status" value="2"/>
</dbReference>
<evidence type="ECO:0000313" key="5">
    <source>
        <dbReference type="EMBL" id="EER16331.1"/>
    </source>
</evidence>
<dbReference type="Gene3D" id="3.30.70.330">
    <property type="match status" value="1"/>
</dbReference>
<keyword evidence="2" id="KW-0378">Hydrolase</keyword>
<dbReference type="InterPro" id="IPR003140">
    <property type="entry name" value="PLipase/COase/thioEstase"/>
</dbReference>
<dbReference type="OrthoDB" id="2418081at2759"/>
<feature type="region of interest" description="Disordered" evidence="3">
    <location>
        <begin position="704"/>
        <end position="725"/>
    </location>
</feature>
<reference evidence="5 6" key="1">
    <citation type="submission" date="2008-07" db="EMBL/GenBank/DDBJ databases">
        <authorList>
            <person name="El-Sayed N."/>
            <person name="Caler E."/>
            <person name="Inman J."/>
            <person name="Amedeo P."/>
            <person name="Hass B."/>
            <person name="Wortman J."/>
        </authorList>
    </citation>
    <scope>NUCLEOTIDE SEQUENCE [LARGE SCALE GENOMIC DNA]</scope>
    <source>
        <strain evidence="6">ATCC 50983 / TXsc</strain>
    </source>
</reference>
<dbReference type="InterPro" id="IPR050565">
    <property type="entry name" value="LYPA1-2/EST-like"/>
</dbReference>
<protein>
    <submittedName>
        <fullName evidence="5">Acyl-protein thioesterase 1,2, putative</fullName>
    </submittedName>
</protein>
<name>C5KGR3_PERM5</name>
<evidence type="ECO:0000256" key="2">
    <source>
        <dbReference type="ARBA" id="ARBA00022801"/>
    </source>
</evidence>
<feature type="compositionally biased region" description="Low complexity" evidence="3">
    <location>
        <begin position="713"/>
        <end position="724"/>
    </location>
</feature>
<dbReference type="InterPro" id="IPR012677">
    <property type="entry name" value="Nucleotide-bd_a/b_plait_sf"/>
</dbReference>
<dbReference type="RefSeq" id="XP_002784535.1">
    <property type="nucleotide sequence ID" value="XM_002784489.1"/>
</dbReference>
<dbReference type="EMBL" id="GG673027">
    <property type="protein sequence ID" value="EER16331.1"/>
    <property type="molecule type" value="Genomic_DNA"/>
</dbReference>
<dbReference type="InterPro" id="IPR029058">
    <property type="entry name" value="AB_hydrolase_fold"/>
</dbReference>
<dbReference type="GO" id="GO:0052689">
    <property type="term" value="F:carboxylic ester hydrolase activity"/>
    <property type="evidence" value="ECO:0007669"/>
    <property type="project" value="TreeGrafter"/>
</dbReference>
<accession>C5KGR3</accession>
<dbReference type="PANTHER" id="PTHR10655">
    <property type="entry name" value="LYSOPHOSPHOLIPASE-RELATED"/>
    <property type="match status" value="1"/>
</dbReference>
<feature type="region of interest" description="Disordered" evidence="3">
    <location>
        <begin position="127"/>
        <end position="151"/>
    </location>
</feature>
<evidence type="ECO:0000259" key="4">
    <source>
        <dbReference type="Pfam" id="PF02230"/>
    </source>
</evidence>
<keyword evidence="6" id="KW-1185">Reference proteome</keyword>
<dbReference type="GO" id="GO:0005737">
    <property type="term" value="C:cytoplasm"/>
    <property type="evidence" value="ECO:0007669"/>
    <property type="project" value="TreeGrafter"/>
</dbReference>
<dbReference type="GeneID" id="9063389"/>
<dbReference type="Gene3D" id="3.40.50.1820">
    <property type="entry name" value="alpha/beta hydrolase"/>
    <property type="match status" value="2"/>
</dbReference>
<evidence type="ECO:0000313" key="6">
    <source>
        <dbReference type="Proteomes" id="UP000007800"/>
    </source>
</evidence>
<dbReference type="SUPFAM" id="SSF53474">
    <property type="entry name" value="alpha/beta-Hydrolases"/>
    <property type="match status" value="2"/>
</dbReference>
<evidence type="ECO:0000256" key="3">
    <source>
        <dbReference type="SAM" id="MobiDB-lite"/>
    </source>
</evidence>
<feature type="region of interest" description="Disordered" evidence="3">
    <location>
        <begin position="389"/>
        <end position="417"/>
    </location>
</feature>